<reference evidence="1 2" key="1">
    <citation type="submission" date="2009-01" db="EMBL/GenBank/DDBJ databases">
        <authorList>
            <person name="Fulton L."/>
            <person name="Clifton S."/>
            <person name="Fulton B."/>
            <person name="Xu J."/>
            <person name="Minx P."/>
            <person name="Pepin K.H."/>
            <person name="Johnson M."/>
            <person name="Bhonagiri V."/>
            <person name="Nash W.E."/>
            <person name="Mardis E.R."/>
            <person name="Wilson R.K."/>
        </authorList>
    </citation>
    <scope>NUCLEOTIDE SEQUENCE [LARGE SCALE GENOMIC DNA]</scope>
    <source>
        <strain evidence="2">DSM 10507 / JCM 14656 / S5a33</strain>
    </source>
</reference>
<proteinExistence type="predicted"/>
<gene>
    <name evidence="1" type="ORF">RUMHYD_00814</name>
</gene>
<comment type="caution">
    <text evidence="1">The sequence shown here is derived from an EMBL/GenBank/DDBJ whole genome shotgun (WGS) entry which is preliminary data.</text>
</comment>
<reference evidence="1 2" key="2">
    <citation type="submission" date="2009-02" db="EMBL/GenBank/DDBJ databases">
        <title>Draft genome sequence of Blautia hydrogenotrophica DSM 10507 (Ruminococcus hydrogenotrophicus DSM 10507).</title>
        <authorList>
            <person name="Sudarsanam P."/>
            <person name="Ley R."/>
            <person name="Guruge J."/>
            <person name="Turnbaugh P.J."/>
            <person name="Mahowald M."/>
            <person name="Liep D."/>
            <person name="Gordon J."/>
        </authorList>
    </citation>
    <scope>NUCLEOTIDE SEQUENCE [LARGE SCALE GENOMIC DNA]</scope>
    <source>
        <strain evidence="2">DSM 10507 / JCM 14656 / S5a33</strain>
    </source>
</reference>
<accession>C0CIZ7</accession>
<protein>
    <submittedName>
        <fullName evidence="1">Uncharacterized protein</fullName>
    </submittedName>
</protein>
<evidence type="ECO:0000313" key="1">
    <source>
        <dbReference type="EMBL" id="EEG50254.1"/>
    </source>
</evidence>
<evidence type="ECO:0000313" key="2">
    <source>
        <dbReference type="Proteomes" id="UP000003100"/>
    </source>
</evidence>
<dbReference type="EMBL" id="ACBZ01000033">
    <property type="protein sequence ID" value="EEG50254.1"/>
    <property type="molecule type" value="Genomic_DNA"/>
</dbReference>
<dbReference type="AlphaFoldDB" id="C0CIZ7"/>
<keyword evidence="2" id="KW-1185">Reference proteome</keyword>
<name>C0CIZ7_BLAHS</name>
<organism evidence="1 2">
    <name type="scientific">Blautia hydrogenotrophica (strain DSM 10507 / JCM 14656 / S5a33)</name>
    <name type="common">Ruminococcus hydrogenotrophicus</name>
    <dbReference type="NCBI Taxonomy" id="476272"/>
    <lineage>
        <taxon>Bacteria</taxon>
        <taxon>Bacillati</taxon>
        <taxon>Bacillota</taxon>
        <taxon>Clostridia</taxon>
        <taxon>Lachnospirales</taxon>
        <taxon>Lachnospiraceae</taxon>
        <taxon>Blautia</taxon>
    </lineage>
</organism>
<dbReference type="Proteomes" id="UP000003100">
    <property type="component" value="Unassembled WGS sequence"/>
</dbReference>
<dbReference type="PATRIC" id="fig|476272.21.peg.3820"/>
<dbReference type="HOGENOM" id="CLU_1892120_0_0_9"/>
<sequence length="134" mass="15532">MEGFMRKKIISAIMLAVLMNIFCIEGVQAEGANKENIDEKLYTEDNSFWESGEVKRQYYFNGNVLRNSDSEMKNITLLEDCIKQVVFEILIGDEIIKVGLVFQQEFLMDALNQRVDSIIEELIEMYGTEIKMKT</sequence>